<keyword evidence="3" id="KW-1185">Reference proteome</keyword>
<dbReference type="InterPro" id="IPR006311">
    <property type="entry name" value="TAT_signal"/>
</dbReference>
<dbReference type="PROSITE" id="PS51318">
    <property type="entry name" value="TAT"/>
    <property type="match status" value="1"/>
</dbReference>
<accession>A0A345SW92</accession>
<dbReference type="AlphaFoldDB" id="A0A345SW92"/>
<name>A0A345SW92_9ACTN</name>
<sequence>MPSSTQQGRSPADPSQPPAVGFRAVLAACAAAAAVSTPPPAGEPSAAPAAAEEPAAPAAPTGRPRLHRAA</sequence>
<dbReference type="KEGG" id="stri:C7M71_011675"/>
<dbReference type="EMBL" id="CP031264">
    <property type="protein sequence ID" value="AXI77997.1"/>
    <property type="molecule type" value="Genomic_DNA"/>
</dbReference>
<dbReference type="RefSeq" id="WP_111494392.1">
    <property type="nucleotide sequence ID" value="NZ_CP031264.1"/>
</dbReference>
<evidence type="ECO:0000256" key="1">
    <source>
        <dbReference type="SAM" id="MobiDB-lite"/>
    </source>
</evidence>
<reference evidence="3" key="1">
    <citation type="submission" date="2018-07" db="EMBL/GenBank/DDBJ databases">
        <title>Streptacidiphilus bronchialis DSM 106435 chromosome.</title>
        <authorList>
            <person name="Batra D."/>
            <person name="Gulvik C.A."/>
        </authorList>
    </citation>
    <scope>NUCLEOTIDE SEQUENCE [LARGE SCALE GENOMIC DNA]</scope>
    <source>
        <strain evidence="3">DSM 106435</strain>
    </source>
</reference>
<gene>
    <name evidence="2" type="ORF">C7M71_011675</name>
</gene>
<organism evidence="2 3">
    <name type="scientific">Peterkaempfera bronchialis</name>
    <dbReference type="NCBI Taxonomy" id="2126346"/>
    <lineage>
        <taxon>Bacteria</taxon>
        <taxon>Bacillati</taxon>
        <taxon>Actinomycetota</taxon>
        <taxon>Actinomycetes</taxon>
        <taxon>Kitasatosporales</taxon>
        <taxon>Streptomycetaceae</taxon>
        <taxon>Peterkaempfera</taxon>
    </lineage>
</organism>
<proteinExistence type="predicted"/>
<dbReference type="Proteomes" id="UP000249340">
    <property type="component" value="Chromosome"/>
</dbReference>
<evidence type="ECO:0000313" key="2">
    <source>
        <dbReference type="EMBL" id="AXI77997.1"/>
    </source>
</evidence>
<feature type="region of interest" description="Disordered" evidence="1">
    <location>
        <begin position="31"/>
        <end position="70"/>
    </location>
</feature>
<protein>
    <submittedName>
        <fullName evidence="2">Uncharacterized protein</fullName>
    </submittedName>
</protein>
<evidence type="ECO:0000313" key="3">
    <source>
        <dbReference type="Proteomes" id="UP000249340"/>
    </source>
</evidence>
<feature type="compositionally biased region" description="Low complexity" evidence="1">
    <location>
        <begin position="43"/>
        <end position="63"/>
    </location>
</feature>